<keyword evidence="2" id="KW-1185">Reference proteome</keyword>
<dbReference type="Gene3D" id="3.30.420.10">
    <property type="entry name" value="Ribonuclease H-like superfamily/Ribonuclease H"/>
    <property type="match status" value="1"/>
</dbReference>
<protein>
    <submittedName>
        <fullName evidence="1">Uncharacterized protein</fullName>
    </submittedName>
</protein>
<gene>
    <name evidence="1" type="ORF">ANN_19339</name>
</gene>
<sequence length="189" mass="22374">MEENLIPVFSAILKTKWDNMKEYARKCHATSKMERLNGFTLFQCLSDGLFEGNERSLKEVKTKIGMAKEAFNRKRSIFCGPLRKELRKRLVKCFVWSVAFYGTETWTLRQSEEKRIKAFEMWEGENRQNGQPVSPDFTACDYWLWGYLKEKVYARKPKDVDMLKIAIGEEIHCIPMDMYPKSMNDFPKR</sequence>
<dbReference type="InterPro" id="IPR036397">
    <property type="entry name" value="RNaseH_sf"/>
</dbReference>
<name>A0ABQ8SA03_PERAM</name>
<evidence type="ECO:0000313" key="2">
    <source>
        <dbReference type="Proteomes" id="UP001148838"/>
    </source>
</evidence>
<dbReference type="EMBL" id="JAJSOF020000031">
    <property type="protein sequence ID" value="KAJ4430748.1"/>
    <property type="molecule type" value="Genomic_DNA"/>
</dbReference>
<proteinExistence type="predicted"/>
<dbReference type="Proteomes" id="UP001148838">
    <property type="component" value="Unassembled WGS sequence"/>
</dbReference>
<organism evidence="1 2">
    <name type="scientific">Periplaneta americana</name>
    <name type="common">American cockroach</name>
    <name type="synonym">Blatta americana</name>
    <dbReference type="NCBI Taxonomy" id="6978"/>
    <lineage>
        <taxon>Eukaryota</taxon>
        <taxon>Metazoa</taxon>
        <taxon>Ecdysozoa</taxon>
        <taxon>Arthropoda</taxon>
        <taxon>Hexapoda</taxon>
        <taxon>Insecta</taxon>
        <taxon>Pterygota</taxon>
        <taxon>Neoptera</taxon>
        <taxon>Polyneoptera</taxon>
        <taxon>Dictyoptera</taxon>
        <taxon>Blattodea</taxon>
        <taxon>Blattoidea</taxon>
        <taxon>Blattidae</taxon>
        <taxon>Blattinae</taxon>
        <taxon>Periplaneta</taxon>
    </lineage>
</organism>
<reference evidence="1 2" key="1">
    <citation type="journal article" date="2022" name="Allergy">
        <title>Genome assembly and annotation of Periplaneta americana reveal a comprehensive cockroach allergen profile.</title>
        <authorList>
            <person name="Wang L."/>
            <person name="Xiong Q."/>
            <person name="Saelim N."/>
            <person name="Wang L."/>
            <person name="Nong W."/>
            <person name="Wan A.T."/>
            <person name="Shi M."/>
            <person name="Liu X."/>
            <person name="Cao Q."/>
            <person name="Hui J.H.L."/>
            <person name="Sookrung N."/>
            <person name="Leung T.F."/>
            <person name="Tungtrongchitr A."/>
            <person name="Tsui S.K.W."/>
        </authorList>
    </citation>
    <scope>NUCLEOTIDE SEQUENCE [LARGE SCALE GENOMIC DNA]</scope>
    <source>
        <strain evidence="1">PWHHKU_190912</strain>
    </source>
</reference>
<comment type="caution">
    <text evidence="1">The sequence shown here is derived from an EMBL/GenBank/DDBJ whole genome shotgun (WGS) entry which is preliminary data.</text>
</comment>
<accession>A0ABQ8SA03</accession>
<evidence type="ECO:0000313" key="1">
    <source>
        <dbReference type="EMBL" id="KAJ4430748.1"/>
    </source>
</evidence>